<proteinExistence type="predicted"/>
<dbReference type="EMBL" id="JAGMWT010000009">
    <property type="protein sequence ID" value="KAH7122829.1"/>
    <property type="molecule type" value="Genomic_DNA"/>
</dbReference>
<dbReference type="PANTHER" id="PTHR36206:SF12">
    <property type="entry name" value="ASPERCRYPTIN BIOSYNTHESIS CLUSTER-SPECIFIC TRANSCRIPTION REGULATOR ATNN-RELATED"/>
    <property type="match status" value="1"/>
</dbReference>
<dbReference type="Pfam" id="PF00172">
    <property type="entry name" value="Zn_clus"/>
    <property type="match status" value="1"/>
</dbReference>
<reference evidence="8" key="1">
    <citation type="journal article" date="2021" name="Nat. Commun.">
        <title>Genetic determinants of endophytism in the Arabidopsis root mycobiome.</title>
        <authorList>
            <person name="Mesny F."/>
            <person name="Miyauchi S."/>
            <person name="Thiergart T."/>
            <person name="Pickel B."/>
            <person name="Atanasova L."/>
            <person name="Karlsson M."/>
            <person name="Huettel B."/>
            <person name="Barry K.W."/>
            <person name="Haridas S."/>
            <person name="Chen C."/>
            <person name="Bauer D."/>
            <person name="Andreopoulos W."/>
            <person name="Pangilinan J."/>
            <person name="LaButti K."/>
            <person name="Riley R."/>
            <person name="Lipzen A."/>
            <person name="Clum A."/>
            <person name="Drula E."/>
            <person name="Henrissat B."/>
            <person name="Kohler A."/>
            <person name="Grigoriev I.V."/>
            <person name="Martin F.M."/>
            <person name="Hacquard S."/>
        </authorList>
    </citation>
    <scope>NUCLEOTIDE SEQUENCE</scope>
    <source>
        <strain evidence="8">MPI-CAGE-CH-0243</strain>
    </source>
</reference>
<feature type="domain" description="Zn(2)-C6 fungal-type" evidence="7">
    <location>
        <begin position="19"/>
        <end position="47"/>
    </location>
</feature>
<evidence type="ECO:0000313" key="9">
    <source>
        <dbReference type="Proteomes" id="UP000700596"/>
    </source>
</evidence>
<dbReference type="PROSITE" id="PS50048">
    <property type="entry name" value="ZN2_CY6_FUNGAL_2"/>
    <property type="match status" value="1"/>
</dbReference>
<evidence type="ECO:0000256" key="2">
    <source>
        <dbReference type="ARBA" id="ARBA00022833"/>
    </source>
</evidence>
<organism evidence="8 9">
    <name type="scientific">Dendryphion nanum</name>
    <dbReference type="NCBI Taxonomy" id="256645"/>
    <lineage>
        <taxon>Eukaryota</taxon>
        <taxon>Fungi</taxon>
        <taxon>Dikarya</taxon>
        <taxon>Ascomycota</taxon>
        <taxon>Pezizomycotina</taxon>
        <taxon>Dothideomycetes</taxon>
        <taxon>Pleosporomycetidae</taxon>
        <taxon>Pleosporales</taxon>
        <taxon>Torulaceae</taxon>
        <taxon>Dendryphion</taxon>
    </lineage>
</organism>
<dbReference type="InterPro" id="IPR036864">
    <property type="entry name" value="Zn2-C6_fun-type_DNA-bd_sf"/>
</dbReference>
<dbReference type="GO" id="GO:0003677">
    <property type="term" value="F:DNA binding"/>
    <property type="evidence" value="ECO:0007669"/>
    <property type="project" value="UniProtKB-KW"/>
</dbReference>
<keyword evidence="4" id="KW-0238">DNA-binding</keyword>
<dbReference type="SUPFAM" id="SSF57701">
    <property type="entry name" value="Zn2/Cys6 DNA-binding domain"/>
    <property type="match status" value="1"/>
</dbReference>
<dbReference type="Pfam" id="PF11951">
    <property type="entry name" value="Fungal_trans_2"/>
    <property type="match status" value="1"/>
</dbReference>
<evidence type="ECO:0000259" key="7">
    <source>
        <dbReference type="PROSITE" id="PS50048"/>
    </source>
</evidence>
<dbReference type="SMART" id="SM00066">
    <property type="entry name" value="GAL4"/>
    <property type="match status" value="1"/>
</dbReference>
<dbReference type="OrthoDB" id="2593732at2759"/>
<dbReference type="Proteomes" id="UP000700596">
    <property type="component" value="Unassembled WGS sequence"/>
</dbReference>
<evidence type="ECO:0000256" key="6">
    <source>
        <dbReference type="ARBA" id="ARBA00023242"/>
    </source>
</evidence>
<keyword evidence="9" id="KW-1185">Reference proteome</keyword>
<name>A0A9P9DNR2_9PLEO</name>
<evidence type="ECO:0000256" key="1">
    <source>
        <dbReference type="ARBA" id="ARBA00022723"/>
    </source>
</evidence>
<evidence type="ECO:0000256" key="5">
    <source>
        <dbReference type="ARBA" id="ARBA00023163"/>
    </source>
</evidence>
<dbReference type="InterPro" id="IPR052360">
    <property type="entry name" value="Transcr_Regulatory_Proteins"/>
</dbReference>
<keyword evidence="1" id="KW-0479">Metal-binding</keyword>
<keyword evidence="3" id="KW-0805">Transcription regulation</keyword>
<dbReference type="Gene3D" id="4.10.240.10">
    <property type="entry name" value="Zn(2)-C6 fungal-type DNA-binding domain"/>
    <property type="match status" value="1"/>
</dbReference>
<gene>
    <name evidence="8" type="ORF">B0J11DRAFT_464987</name>
</gene>
<evidence type="ECO:0000256" key="4">
    <source>
        <dbReference type="ARBA" id="ARBA00023125"/>
    </source>
</evidence>
<keyword evidence="2" id="KW-0862">Zinc</keyword>
<keyword evidence="5" id="KW-0804">Transcription</keyword>
<keyword evidence="6" id="KW-0539">Nucleus</keyword>
<sequence>MGDKKPIRRRATHTRSRLGCETCRVRRVRCDQTKPVCLKCSKTGRSCDGYTTTAPTHDKRRLVAVPQNPSLSIVVDENELRCMHYFQSHTAPQFADFFDSDLWCRLVFQVSTREPCIRHNIIALGSLHEAFHDVAYCTASSTRWFDLKEYASVHYTKAITLLNADISSQGWASLDVSLLCCILCIGFEWLRGSFASAQIHLANGLRVLQQWLRGDSTQSRGTGISLSSPTGHFIRNKLVPLYTRLSLQAKTFANIPLPLGKSFLTDQPPTSDWDNLRAIRDGLDALLVQEYMSFLPPKSLNYPTEAKMHGLHASDRLAQWFDKHSTYISSSTSSPISSLSSNDDNSYLLPQTIFKPSPDMAFISLYHNAALIMLSTRHATNETVFDAFTPLFKKIVHLAAVYVKTFTTAASFTLDIAIVPVLYYVATKCREYGIRHAALKILRASRRTEGIWDSAATTRLAEEIIGFEEDRERVGEHRVRDVEMVMLDGNTRSGTWDSAVPAWVPEGNFSMEEESLDDGVSGLAFGTCDLFTDEHGEDKSRYVRPERRIRSVQTETHFETREIVAKFLHRNGDAWAWSEERRIRW</sequence>
<dbReference type="InterPro" id="IPR021858">
    <property type="entry name" value="Fun_TF"/>
</dbReference>
<evidence type="ECO:0000256" key="3">
    <source>
        <dbReference type="ARBA" id="ARBA00023015"/>
    </source>
</evidence>
<dbReference type="GO" id="GO:0008270">
    <property type="term" value="F:zinc ion binding"/>
    <property type="evidence" value="ECO:0007669"/>
    <property type="project" value="InterPro"/>
</dbReference>
<dbReference type="InterPro" id="IPR001138">
    <property type="entry name" value="Zn2Cys6_DnaBD"/>
</dbReference>
<dbReference type="PANTHER" id="PTHR36206">
    <property type="entry name" value="ASPERCRYPTIN BIOSYNTHESIS CLUSTER-SPECIFIC TRANSCRIPTION REGULATOR ATNN-RELATED"/>
    <property type="match status" value="1"/>
</dbReference>
<dbReference type="PROSITE" id="PS00463">
    <property type="entry name" value="ZN2_CY6_FUNGAL_1"/>
    <property type="match status" value="1"/>
</dbReference>
<dbReference type="GO" id="GO:0000981">
    <property type="term" value="F:DNA-binding transcription factor activity, RNA polymerase II-specific"/>
    <property type="evidence" value="ECO:0007669"/>
    <property type="project" value="InterPro"/>
</dbReference>
<accession>A0A9P9DNR2</accession>
<protein>
    <recommendedName>
        <fullName evidence="7">Zn(2)-C6 fungal-type domain-containing protein</fullName>
    </recommendedName>
</protein>
<evidence type="ECO:0000313" key="8">
    <source>
        <dbReference type="EMBL" id="KAH7122829.1"/>
    </source>
</evidence>
<comment type="caution">
    <text evidence="8">The sequence shown here is derived from an EMBL/GenBank/DDBJ whole genome shotgun (WGS) entry which is preliminary data.</text>
</comment>
<dbReference type="AlphaFoldDB" id="A0A9P9DNR2"/>
<dbReference type="CDD" id="cd00067">
    <property type="entry name" value="GAL4"/>
    <property type="match status" value="1"/>
</dbReference>